<dbReference type="GO" id="GO:0005886">
    <property type="term" value="C:plasma membrane"/>
    <property type="evidence" value="ECO:0007669"/>
    <property type="project" value="UniProtKB-SubCell"/>
</dbReference>
<comment type="caution">
    <text evidence="14">The sequence shown here is derived from an EMBL/GenBank/DDBJ whole genome shotgun (WGS) entry which is preliminary data.</text>
</comment>
<organism evidence="14 15">
    <name type="scientific">Ilex paraguariensis</name>
    <name type="common">yerba mate</name>
    <dbReference type="NCBI Taxonomy" id="185542"/>
    <lineage>
        <taxon>Eukaryota</taxon>
        <taxon>Viridiplantae</taxon>
        <taxon>Streptophyta</taxon>
        <taxon>Embryophyta</taxon>
        <taxon>Tracheophyta</taxon>
        <taxon>Spermatophyta</taxon>
        <taxon>Magnoliopsida</taxon>
        <taxon>eudicotyledons</taxon>
        <taxon>Gunneridae</taxon>
        <taxon>Pentapetalae</taxon>
        <taxon>asterids</taxon>
        <taxon>campanulids</taxon>
        <taxon>Aquifoliales</taxon>
        <taxon>Aquifoliaceae</taxon>
        <taxon>Ilex</taxon>
    </lineage>
</organism>
<evidence type="ECO:0000256" key="11">
    <source>
        <dbReference type="RuleBase" id="RU361133"/>
    </source>
</evidence>
<keyword evidence="9" id="KW-0472">Membrane</keyword>
<dbReference type="Pfam" id="PF00387">
    <property type="entry name" value="PI-PLC-Y"/>
    <property type="match status" value="1"/>
</dbReference>
<proteinExistence type="predicted"/>
<dbReference type="SUPFAM" id="SSF51695">
    <property type="entry name" value="PLC-like phosphodiesterases"/>
    <property type="match status" value="1"/>
</dbReference>
<evidence type="ECO:0000256" key="10">
    <source>
        <dbReference type="ARBA" id="ARBA00023224"/>
    </source>
</evidence>
<evidence type="ECO:0000259" key="13">
    <source>
        <dbReference type="PROSITE" id="PS50008"/>
    </source>
</evidence>
<evidence type="ECO:0000256" key="8">
    <source>
        <dbReference type="ARBA" id="ARBA00023098"/>
    </source>
</evidence>
<dbReference type="SMART" id="SM00239">
    <property type="entry name" value="C2"/>
    <property type="match status" value="1"/>
</dbReference>
<dbReference type="InterPro" id="IPR001192">
    <property type="entry name" value="PI-PLC_fam"/>
</dbReference>
<dbReference type="GO" id="GO:0004435">
    <property type="term" value="F:phosphatidylinositol-4,5-bisphosphate phospholipase C activity"/>
    <property type="evidence" value="ECO:0007669"/>
    <property type="project" value="UniProtKB-EC"/>
</dbReference>
<accession>A0ABC8R247</accession>
<dbReference type="FunFam" id="2.60.40.150:FF:000060">
    <property type="entry name" value="Phosphoinositide phospholipase C"/>
    <property type="match status" value="1"/>
</dbReference>
<evidence type="ECO:0000256" key="5">
    <source>
        <dbReference type="ARBA" id="ARBA00022475"/>
    </source>
</evidence>
<keyword evidence="5" id="KW-1003">Cell membrane</keyword>
<keyword evidence="8 11" id="KW-0443">Lipid metabolism</keyword>
<evidence type="ECO:0000256" key="7">
    <source>
        <dbReference type="ARBA" id="ARBA00022963"/>
    </source>
</evidence>
<dbReference type="PANTHER" id="PTHR10336:SF105">
    <property type="entry name" value="PHOSPHOINOSITIDE PHOSPHOLIPASE C 1"/>
    <property type="match status" value="1"/>
</dbReference>
<dbReference type="GO" id="GO:0016042">
    <property type="term" value="P:lipid catabolic process"/>
    <property type="evidence" value="ECO:0007669"/>
    <property type="project" value="UniProtKB-KW"/>
</dbReference>
<dbReference type="PRINTS" id="PR00390">
    <property type="entry name" value="PHPHLIPASEC"/>
</dbReference>
<dbReference type="AlphaFoldDB" id="A0ABC8R247"/>
<keyword evidence="10" id="KW-0807">Transducer</keyword>
<evidence type="ECO:0000313" key="15">
    <source>
        <dbReference type="Proteomes" id="UP001642360"/>
    </source>
</evidence>
<name>A0ABC8R247_9AQUA</name>
<dbReference type="GO" id="GO:0006950">
    <property type="term" value="P:response to stress"/>
    <property type="evidence" value="ECO:0007669"/>
    <property type="project" value="UniProtKB-ARBA"/>
</dbReference>
<dbReference type="Pfam" id="PF00168">
    <property type="entry name" value="C2"/>
    <property type="match status" value="1"/>
</dbReference>
<comment type="cofactor">
    <cofactor evidence="2">
        <name>Ca(2+)</name>
        <dbReference type="ChEBI" id="CHEBI:29108"/>
    </cofactor>
</comment>
<dbReference type="SUPFAM" id="SSF49562">
    <property type="entry name" value="C2 domain (Calcium/lipid-binding domain, CaLB)"/>
    <property type="match status" value="1"/>
</dbReference>
<keyword evidence="15" id="KW-1185">Reference proteome</keyword>
<dbReference type="PANTHER" id="PTHR10336">
    <property type="entry name" value="PHOSPHOINOSITIDE-SPECIFIC PHOSPHOLIPASE C FAMILY PROTEIN"/>
    <property type="match status" value="1"/>
</dbReference>
<dbReference type="EC" id="3.1.4.11" evidence="4 11"/>
<evidence type="ECO:0000256" key="6">
    <source>
        <dbReference type="ARBA" id="ARBA00022801"/>
    </source>
</evidence>
<dbReference type="SMART" id="SM00149">
    <property type="entry name" value="PLCYc"/>
    <property type="match status" value="1"/>
</dbReference>
<sequence>MGSKSNGSKRVKMDSDLVVRGRDDGDELFIEDFGNEAEDEQRTMALDMKSRFNNCETQRNLLRIYPKGTRIGSSNYNPLVGWMHGAQMVALNMQGQGKHLWVTEGMFRANGGCGFVKKPDLLLNRDFDPRESLPIKTTLQVQIYMGEGWHSDFHHTHFDLYSPPDFYTRVGIAGVPADTRMMETTAIEDQWIPVWDKVFEFPLTVPELALLRIEVMEYDTSKTPDFGGQTCLPLAELRTGIRCVPLHDQKGERFKSVRLLMGFRFI</sequence>
<evidence type="ECO:0000256" key="9">
    <source>
        <dbReference type="ARBA" id="ARBA00023136"/>
    </source>
</evidence>
<feature type="domain" description="C2" evidence="12">
    <location>
        <begin position="117"/>
        <end position="248"/>
    </location>
</feature>
<feature type="domain" description="PI-PLC Y-box" evidence="13">
    <location>
        <begin position="57"/>
        <end position="122"/>
    </location>
</feature>
<evidence type="ECO:0000256" key="2">
    <source>
        <dbReference type="ARBA" id="ARBA00001913"/>
    </source>
</evidence>
<keyword evidence="7 11" id="KW-0442">Lipid degradation</keyword>
<dbReference type="GO" id="GO:0007165">
    <property type="term" value="P:signal transduction"/>
    <property type="evidence" value="ECO:0007669"/>
    <property type="project" value="UniProtKB-KW"/>
</dbReference>
<evidence type="ECO:0000256" key="1">
    <source>
        <dbReference type="ARBA" id="ARBA00001195"/>
    </source>
</evidence>
<dbReference type="PROSITE" id="PS50008">
    <property type="entry name" value="PIPLC_Y_DOMAIN"/>
    <property type="match status" value="1"/>
</dbReference>
<keyword evidence="6 11" id="KW-0378">Hydrolase</keyword>
<evidence type="ECO:0000256" key="3">
    <source>
        <dbReference type="ARBA" id="ARBA00004202"/>
    </source>
</evidence>
<dbReference type="InterPro" id="IPR017946">
    <property type="entry name" value="PLC-like_Pdiesterase_TIM-brl"/>
</dbReference>
<dbReference type="CDD" id="cd00275">
    <property type="entry name" value="C2_PLC_like"/>
    <property type="match status" value="1"/>
</dbReference>
<dbReference type="EMBL" id="CAUOFW020000795">
    <property type="protein sequence ID" value="CAK9137004.1"/>
    <property type="molecule type" value="Genomic_DNA"/>
</dbReference>
<dbReference type="Gene3D" id="2.60.40.150">
    <property type="entry name" value="C2 domain"/>
    <property type="match status" value="1"/>
</dbReference>
<evidence type="ECO:0000259" key="12">
    <source>
        <dbReference type="PROSITE" id="PS50004"/>
    </source>
</evidence>
<dbReference type="InterPro" id="IPR001711">
    <property type="entry name" value="PLipase_C_Pinositol-sp_Y"/>
</dbReference>
<protein>
    <recommendedName>
        <fullName evidence="4 11">Phosphoinositide phospholipase C</fullName>
        <ecNumber evidence="4 11">3.1.4.11</ecNumber>
    </recommendedName>
</protein>
<dbReference type="InterPro" id="IPR000008">
    <property type="entry name" value="C2_dom"/>
</dbReference>
<comment type="subcellular location">
    <subcellularLocation>
        <location evidence="3">Cell membrane</location>
        <topology evidence="3">Peripheral membrane protein</topology>
    </subcellularLocation>
</comment>
<reference evidence="14 15" key="1">
    <citation type="submission" date="2024-02" db="EMBL/GenBank/DDBJ databases">
        <authorList>
            <person name="Vignale AGUSTIN F."/>
            <person name="Sosa J E."/>
            <person name="Modenutti C."/>
        </authorList>
    </citation>
    <scope>NUCLEOTIDE SEQUENCE [LARGE SCALE GENOMIC DNA]</scope>
</reference>
<dbReference type="PROSITE" id="PS50004">
    <property type="entry name" value="C2"/>
    <property type="match status" value="1"/>
</dbReference>
<evidence type="ECO:0000313" key="14">
    <source>
        <dbReference type="EMBL" id="CAK9137004.1"/>
    </source>
</evidence>
<evidence type="ECO:0000256" key="4">
    <source>
        <dbReference type="ARBA" id="ARBA00012368"/>
    </source>
</evidence>
<gene>
    <name evidence="14" type="ORF">ILEXP_LOCUS4023</name>
</gene>
<dbReference type="Gene3D" id="3.20.20.190">
    <property type="entry name" value="Phosphatidylinositol (PI) phosphodiesterase"/>
    <property type="match status" value="1"/>
</dbReference>
<comment type="catalytic activity">
    <reaction evidence="1 11">
        <text>a 1,2-diacyl-sn-glycero-3-phospho-(1D-myo-inositol-4,5-bisphosphate) + H2O = 1D-myo-inositol 1,4,5-trisphosphate + a 1,2-diacyl-sn-glycerol + H(+)</text>
        <dbReference type="Rhea" id="RHEA:33179"/>
        <dbReference type="ChEBI" id="CHEBI:15377"/>
        <dbReference type="ChEBI" id="CHEBI:15378"/>
        <dbReference type="ChEBI" id="CHEBI:17815"/>
        <dbReference type="ChEBI" id="CHEBI:58456"/>
        <dbReference type="ChEBI" id="CHEBI:203600"/>
        <dbReference type="EC" id="3.1.4.11"/>
    </reaction>
</comment>
<dbReference type="Proteomes" id="UP001642360">
    <property type="component" value="Unassembled WGS sequence"/>
</dbReference>
<dbReference type="InterPro" id="IPR035892">
    <property type="entry name" value="C2_domain_sf"/>
</dbReference>